<organism evidence="1 2">
    <name type="scientific">Coregonus suidteri</name>
    <dbReference type="NCBI Taxonomy" id="861788"/>
    <lineage>
        <taxon>Eukaryota</taxon>
        <taxon>Metazoa</taxon>
        <taxon>Chordata</taxon>
        <taxon>Craniata</taxon>
        <taxon>Vertebrata</taxon>
        <taxon>Euteleostomi</taxon>
        <taxon>Actinopterygii</taxon>
        <taxon>Neopterygii</taxon>
        <taxon>Teleostei</taxon>
        <taxon>Protacanthopterygii</taxon>
        <taxon>Salmoniformes</taxon>
        <taxon>Salmonidae</taxon>
        <taxon>Coregoninae</taxon>
        <taxon>Coregonus</taxon>
    </lineage>
</organism>
<evidence type="ECO:0000313" key="2">
    <source>
        <dbReference type="Proteomes" id="UP001356427"/>
    </source>
</evidence>
<keyword evidence="2" id="KW-1185">Reference proteome</keyword>
<dbReference type="Proteomes" id="UP001356427">
    <property type="component" value="Unassembled WGS sequence"/>
</dbReference>
<reference evidence="1 2" key="1">
    <citation type="submission" date="2021-04" db="EMBL/GenBank/DDBJ databases">
        <authorList>
            <person name="De Guttry C."/>
            <person name="Zahm M."/>
            <person name="Klopp C."/>
            <person name="Cabau C."/>
            <person name="Louis A."/>
            <person name="Berthelot C."/>
            <person name="Parey E."/>
            <person name="Roest Crollius H."/>
            <person name="Montfort J."/>
            <person name="Robinson-Rechavi M."/>
            <person name="Bucao C."/>
            <person name="Bouchez O."/>
            <person name="Gislard M."/>
            <person name="Lluch J."/>
            <person name="Milhes M."/>
            <person name="Lampietro C."/>
            <person name="Lopez Roques C."/>
            <person name="Donnadieu C."/>
            <person name="Braasch I."/>
            <person name="Desvignes T."/>
            <person name="Postlethwait J."/>
            <person name="Bobe J."/>
            <person name="Wedekind C."/>
            <person name="Guiguen Y."/>
        </authorList>
    </citation>
    <scope>NUCLEOTIDE SEQUENCE [LARGE SCALE GENOMIC DNA]</scope>
    <source>
        <strain evidence="1">Cs_M1</strain>
        <tissue evidence="1">Blood</tissue>
    </source>
</reference>
<dbReference type="EMBL" id="JAGTTL010000013">
    <property type="protein sequence ID" value="KAK6314052.1"/>
    <property type="molecule type" value="Genomic_DNA"/>
</dbReference>
<protein>
    <recommendedName>
        <fullName evidence="3">Immunoglobulin V-set domain-containing protein</fullName>
    </recommendedName>
</protein>
<dbReference type="Gene3D" id="2.60.40.10">
    <property type="entry name" value="Immunoglobulins"/>
    <property type="match status" value="1"/>
</dbReference>
<comment type="caution">
    <text evidence="1">The sequence shown here is derived from an EMBL/GenBank/DDBJ whole genome shotgun (WGS) entry which is preliminary data.</text>
</comment>
<evidence type="ECO:0008006" key="3">
    <source>
        <dbReference type="Google" id="ProtNLM"/>
    </source>
</evidence>
<name>A0AAN8LT50_9TELE</name>
<accession>A0AAN8LT50</accession>
<sequence length="80" mass="9108">MSEDKTGVFNVTLRQLEKKDEGWYWCSVGVLQAAVHINVTQRPTTHRNIAAVTTPTLPMLHSAFSTFRLHSYLCLKDLPH</sequence>
<evidence type="ECO:0000313" key="1">
    <source>
        <dbReference type="EMBL" id="KAK6314052.1"/>
    </source>
</evidence>
<dbReference type="SUPFAM" id="SSF48726">
    <property type="entry name" value="Immunoglobulin"/>
    <property type="match status" value="1"/>
</dbReference>
<dbReference type="InterPro" id="IPR013783">
    <property type="entry name" value="Ig-like_fold"/>
</dbReference>
<proteinExistence type="predicted"/>
<dbReference type="AlphaFoldDB" id="A0AAN8LT50"/>
<dbReference type="InterPro" id="IPR036179">
    <property type="entry name" value="Ig-like_dom_sf"/>
</dbReference>
<gene>
    <name evidence="1" type="ORF">J4Q44_G00155110</name>
</gene>